<dbReference type="AlphaFoldDB" id="A0A098QVT1"/>
<dbReference type="Proteomes" id="UP000029692">
    <property type="component" value="Unassembled WGS sequence"/>
</dbReference>
<keyword evidence="3" id="KW-1185">Reference proteome</keyword>
<proteinExistence type="predicted"/>
<sequence length="385" mass="41471">MKNLIPPAVLLLIILVFSGCTNYYGASVQGFVKDAESSGGINGATIYLFDSDPADLAEDAYADSAITSVASVTQNGQDGYFTSRVFWETSMGRFWPDADSGTIYLIVLHEDYQTTFMTHKGVLSDGSNTIPDILMPRARLKAPIIQGQVVNQSGSGTNGVRVLLTQTDVPDNEYAVRTGNNEQGEGGFYRFEEVSWLTEDESKETEFIISVDDETYESSDTVTITVQESTDDDELLPVPGSPIELTRKPVTGFSTSVSGYAYRETSSGDAVPVQGIEVQVSFTKAGGGTAVQKTTTGQNGRFSLTVSWHDSTPGDYGAEDADDTPAPEIPAGEDGLTVTITYTNPGSSELIDPADGIQKTTFSQDFDISSHQDPYYLPDLRVVIP</sequence>
<evidence type="ECO:0000313" key="3">
    <source>
        <dbReference type="Proteomes" id="UP000029692"/>
    </source>
</evidence>
<accession>A0A098QVT1</accession>
<evidence type="ECO:0000313" key="2">
    <source>
        <dbReference type="EMBL" id="KGE71950.1"/>
    </source>
</evidence>
<evidence type="ECO:0000256" key="1">
    <source>
        <dbReference type="SAM" id="MobiDB-lite"/>
    </source>
</evidence>
<feature type="region of interest" description="Disordered" evidence="1">
    <location>
        <begin position="311"/>
        <end position="333"/>
    </location>
</feature>
<gene>
    <name evidence="2" type="ORF">DC28_09145</name>
</gene>
<comment type="caution">
    <text evidence="2">The sequence shown here is derived from an EMBL/GenBank/DDBJ whole genome shotgun (WGS) entry which is preliminary data.</text>
</comment>
<protein>
    <submittedName>
        <fullName evidence="2">Uncharacterized protein</fullName>
    </submittedName>
</protein>
<reference evidence="2 3" key="1">
    <citation type="submission" date="2014-05" db="EMBL/GenBank/DDBJ databases">
        <title>De novo Genome Sequence of Spirocheata sp.</title>
        <authorList>
            <person name="Shivani Y."/>
            <person name="Subhash Y."/>
            <person name="Tushar L."/>
            <person name="Sasikala C."/>
            <person name="Ramana C.V."/>
        </authorList>
    </citation>
    <scope>NUCLEOTIDE SEQUENCE [LARGE SCALE GENOMIC DNA]</scope>
    <source>
        <strain evidence="2 3">JC230</strain>
    </source>
</reference>
<dbReference type="STRING" id="1480694.DC28_09145"/>
<dbReference type="EMBL" id="JNUP01000064">
    <property type="protein sequence ID" value="KGE71950.1"/>
    <property type="molecule type" value="Genomic_DNA"/>
</dbReference>
<name>A0A098QVT1_9SPIO</name>
<dbReference type="PROSITE" id="PS51257">
    <property type="entry name" value="PROKAR_LIPOPROTEIN"/>
    <property type="match status" value="1"/>
</dbReference>
<organism evidence="2 3">
    <name type="scientific">Spirochaeta lutea</name>
    <dbReference type="NCBI Taxonomy" id="1480694"/>
    <lineage>
        <taxon>Bacteria</taxon>
        <taxon>Pseudomonadati</taxon>
        <taxon>Spirochaetota</taxon>
        <taxon>Spirochaetia</taxon>
        <taxon>Spirochaetales</taxon>
        <taxon>Spirochaetaceae</taxon>
        <taxon>Spirochaeta</taxon>
    </lineage>
</organism>
<dbReference type="RefSeq" id="WP_037547837.1">
    <property type="nucleotide sequence ID" value="NZ_JNUP01000064.1"/>
</dbReference>
<dbReference type="OrthoDB" id="9854424at2"/>